<keyword evidence="1" id="KW-0460">Magnesium</keyword>
<accession>D3Q4I3</accession>
<dbReference type="InterPro" id="IPR036705">
    <property type="entry name" value="Ribosyl_crysJ1_sf"/>
</dbReference>
<proteinExistence type="predicted"/>
<dbReference type="Gene3D" id="1.10.4080.10">
    <property type="entry name" value="ADP-ribosylation/Crystallin J1"/>
    <property type="match status" value="1"/>
</dbReference>
<dbReference type="eggNOG" id="COG1397">
    <property type="taxonomic scope" value="Bacteria"/>
</dbReference>
<gene>
    <name evidence="2" type="ordered locus">Snas_0426</name>
</gene>
<feature type="binding site" evidence="1">
    <location>
        <position position="78"/>
    </location>
    <ligand>
        <name>Mg(2+)</name>
        <dbReference type="ChEBI" id="CHEBI:18420"/>
        <label>1</label>
    </ligand>
</feature>
<feature type="binding site" evidence="1">
    <location>
        <position position="77"/>
    </location>
    <ligand>
        <name>Mg(2+)</name>
        <dbReference type="ChEBI" id="CHEBI:18420"/>
        <label>1</label>
    </ligand>
</feature>
<keyword evidence="1" id="KW-0479">Metal-binding</keyword>
<reference evidence="2 3" key="1">
    <citation type="journal article" date="2009" name="Stand. Genomic Sci.">
        <title>Complete genome sequence of Stackebrandtia nassauensis type strain (LLR-40K-21).</title>
        <authorList>
            <person name="Munk C."/>
            <person name="Lapidus A."/>
            <person name="Copeland A."/>
            <person name="Jando M."/>
            <person name="Mayilraj S."/>
            <person name="Glavina Del Rio T."/>
            <person name="Nolan M."/>
            <person name="Chen F."/>
            <person name="Lucas S."/>
            <person name="Tice H."/>
            <person name="Cheng J.F."/>
            <person name="Han C."/>
            <person name="Detter J.C."/>
            <person name="Bruce D."/>
            <person name="Goodwin L."/>
            <person name="Chain P."/>
            <person name="Pitluck S."/>
            <person name="Goker M."/>
            <person name="Ovchinikova G."/>
            <person name="Pati A."/>
            <person name="Ivanova N."/>
            <person name="Mavromatis K."/>
            <person name="Chen A."/>
            <person name="Palaniappan K."/>
            <person name="Land M."/>
            <person name="Hauser L."/>
            <person name="Chang Y.J."/>
            <person name="Jeffries C.D."/>
            <person name="Bristow J."/>
            <person name="Eisen J.A."/>
            <person name="Markowitz V."/>
            <person name="Hugenholtz P."/>
            <person name="Kyrpides N.C."/>
            <person name="Klenk H.P."/>
        </authorList>
    </citation>
    <scope>NUCLEOTIDE SEQUENCE [LARGE SCALE GENOMIC DNA]</scope>
    <source>
        <strain evidence="3">DSM 44728 / CIP 108903 / NRRL B-16338 / NBRC 102104 / LLR-40K-21</strain>
    </source>
</reference>
<dbReference type="RefSeq" id="WP_013015714.1">
    <property type="nucleotide sequence ID" value="NC_013947.1"/>
</dbReference>
<protein>
    <submittedName>
        <fullName evidence="2">ADP-ribosylation/Crystallin J1</fullName>
    </submittedName>
</protein>
<dbReference type="InterPro" id="IPR050792">
    <property type="entry name" value="ADP-ribosylglycohydrolase"/>
</dbReference>
<evidence type="ECO:0000256" key="1">
    <source>
        <dbReference type="PIRSR" id="PIRSR605502-1"/>
    </source>
</evidence>
<keyword evidence="3" id="KW-1185">Reference proteome</keyword>
<dbReference type="STRING" id="446470.Snas_0426"/>
<feature type="binding site" evidence="1">
    <location>
        <position position="287"/>
    </location>
    <ligand>
        <name>Mg(2+)</name>
        <dbReference type="ChEBI" id="CHEBI:18420"/>
        <label>1</label>
    </ligand>
</feature>
<dbReference type="OrthoDB" id="9798107at2"/>
<comment type="cofactor">
    <cofactor evidence="1">
        <name>Mg(2+)</name>
        <dbReference type="ChEBI" id="CHEBI:18420"/>
    </cofactor>
    <text evidence="1">Binds 2 magnesium ions per subunit.</text>
</comment>
<dbReference type="Proteomes" id="UP000000844">
    <property type="component" value="Chromosome"/>
</dbReference>
<dbReference type="Pfam" id="PF03747">
    <property type="entry name" value="ADP_ribosyl_GH"/>
    <property type="match status" value="1"/>
</dbReference>
<evidence type="ECO:0000313" key="3">
    <source>
        <dbReference type="Proteomes" id="UP000000844"/>
    </source>
</evidence>
<dbReference type="KEGG" id="sna:Snas_0426"/>
<dbReference type="HOGENOM" id="CLU_024566_5_0_11"/>
<dbReference type="GO" id="GO:0046872">
    <property type="term" value="F:metal ion binding"/>
    <property type="evidence" value="ECO:0007669"/>
    <property type="project" value="UniProtKB-KW"/>
</dbReference>
<feature type="binding site" evidence="1">
    <location>
        <position position="286"/>
    </location>
    <ligand>
        <name>Mg(2+)</name>
        <dbReference type="ChEBI" id="CHEBI:18420"/>
        <label>1</label>
    </ligand>
</feature>
<dbReference type="AlphaFoldDB" id="D3Q4I3"/>
<sequence length="321" mass="33975">MESQRLSVDTATRDRRAAASLVGLSAGDAYGNQFFDLDAWRQIPCPGRLRQTPVYEPGHVESFLKAKLLPGGQWPWTDDSEMAFGIVAELRRNGEIDPDVLAATWASHYQLPRDYGLSALRILDGVSEGGDWRPLSRSAFDGAGSLGNGSAMRIAPLGAWFADDLDAVVTQARLASEITHSHVDGIAGGIATAMAAALSVRGSSDPGEFLEAILDVTPDGEVRHGIEEAAAHPAGTDPAEVAAHVGNGRYILATDTVPLCLWVAAHHLGDYPTAVRTVVSLGGDIDTNAAIVGGIVAAGDLREPVPGEWLAAREPYPHWFA</sequence>
<feature type="binding site" evidence="1">
    <location>
        <position position="79"/>
    </location>
    <ligand>
        <name>Mg(2+)</name>
        <dbReference type="ChEBI" id="CHEBI:18420"/>
        <label>1</label>
    </ligand>
</feature>
<dbReference type="InterPro" id="IPR005502">
    <property type="entry name" value="Ribosyl_crysJ1"/>
</dbReference>
<organism evidence="2 3">
    <name type="scientific">Stackebrandtia nassauensis (strain DSM 44728 / CIP 108903 / NRRL B-16338 / NBRC 102104 / LLR-40K-21)</name>
    <dbReference type="NCBI Taxonomy" id="446470"/>
    <lineage>
        <taxon>Bacteria</taxon>
        <taxon>Bacillati</taxon>
        <taxon>Actinomycetota</taxon>
        <taxon>Actinomycetes</taxon>
        <taxon>Glycomycetales</taxon>
        <taxon>Glycomycetaceae</taxon>
        <taxon>Stackebrandtia</taxon>
    </lineage>
</organism>
<dbReference type="EMBL" id="CP001778">
    <property type="protein sequence ID" value="ADD40143.1"/>
    <property type="molecule type" value="Genomic_DNA"/>
</dbReference>
<feature type="binding site" evidence="1">
    <location>
        <position position="284"/>
    </location>
    <ligand>
        <name>Mg(2+)</name>
        <dbReference type="ChEBI" id="CHEBI:18420"/>
        <label>1</label>
    </ligand>
</feature>
<dbReference type="PANTHER" id="PTHR16222">
    <property type="entry name" value="ADP-RIBOSYLGLYCOHYDROLASE"/>
    <property type="match status" value="1"/>
</dbReference>
<name>D3Q4I3_STANL</name>
<dbReference type="SUPFAM" id="SSF101478">
    <property type="entry name" value="ADP-ribosylglycohydrolase"/>
    <property type="match status" value="1"/>
</dbReference>
<evidence type="ECO:0000313" key="2">
    <source>
        <dbReference type="EMBL" id="ADD40143.1"/>
    </source>
</evidence>
<dbReference type="PANTHER" id="PTHR16222:SF12">
    <property type="entry name" value="ADP-RIBOSYLGLYCOHYDROLASE-RELATED"/>
    <property type="match status" value="1"/>
</dbReference>